<evidence type="ECO:0000313" key="2">
    <source>
        <dbReference type="Proteomes" id="UP001187143"/>
    </source>
</evidence>
<dbReference type="EMBL" id="JAWLLD010000001">
    <property type="protein sequence ID" value="MDV7010788.1"/>
    <property type="molecule type" value="Genomic_DNA"/>
</dbReference>
<dbReference type="Proteomes" id="UP001187143">
    <property type="component" value="Unassembled WGS sequence"/>
</dbReference>
<dbReference type="AlphaFoldDB" id="A0AAE4RA11"/>
<sequence>MTFYNLPGVDAKIEFDAKTKILEITGLNEHDRVVHSTSTGAEYKQSVRVELAVR</sequence>
<proteinExistence type="predicted"/>
<evidence type="ECO:0000313" key="1">
    <source>
        <dbReference type="EMBL" id="MDV7010788.1"/>
    </source>
</evidence>
<name>A0AAE4RA11_MYCIT</name>
<gene>
    <name evidence="1" type="ORF">R4F53_00505</name>
</gene>
<organism evidence="1 2">
    <name type="scientific">Mycobacterium intracellulare</name>
    <dbReference type="NCBI Taxonomy" id="1767"/>
    <lineage>
        <taxon>Bacteria</taxon>
        <taxon>Bacillati</taxon>
        <taxon>Actinomycetota</taxon>
        <taxon>Actinomycetes</taxon>
        <taxon>Mycobacteriales</taxon>
        <taxon>Mycobacteriaceae</taxon>
        <taxon>Mycobacterium</taxon>
        <taxon>Mycobacterium avium complex (MAC)</taxon>
    </lineage>
</organism>
<dbReference type="RefSeq" id="WP_317727097.1">
    <property type="nucleotide sequence ID" value="NZ_JAWLLC010000002.1"/>
</dbReference>
<protein>
    <submittedName>
        <fullName evidence="1">Uncharacterized protein</fullName>
    </submittedName>
</protein>
<accession>A0AAE4RA11</accession>
<comment type="caution">
    <text evidence="1">The sequence shown here is derived from an EMBL/GenBank/DDBJ whole genome shotgun (WGS) entry which is preliminary data.</text>
</comment>
<reference evidence="1" key="1">
    <citation type="submission" date="2023-10" db="EMBL/GenBank/DDBJ databases">
        <title>Characterization and genome sequence of Mycobacterium intracellulare ABSURDO, a novel pathogenic isolate with three colony morphotypes that vary in growth and acid-fastness.</title>
        <authorList>
            <person name="Jude B.A."/>
            <person name="Robinson R.T."/>
        </authorList>
    </citation>
    <scope>NUCLEOTIDE SEQUENCE</scope>
    <source>
        <strain evidence="1">ABSURDO Component B</strain>
    </source>
</reference>